<dbReference type="GO" id="GO:0003677">
    <property type="term" value="F:DNA binding"/>
    <property type="evidence" value="ECO:0007669"/>
    <property type="project" value="UniProtKB-KW"/>
</dbReference>
<protein>
    <submittedName>
        <fullName evidence="5">HU family DNA-binding protein</fullName>
    </submittedName>
</protein>
<sequence length="94" mass="9851">MNKAELIAALAEKTGRTKADSGEFIDALGAIITEALGSHDEVSLPSVGKFAAAHRAARTVRNPRTGEKNEAPAHYAPVFKPASALREAVRNGKG</sequence>
<dbReference type="Proteomes" id="UP001239909">
    <property type="component" value="Unassembled WGS sequence"/>
</dbReference>
<dbReference type="InterPro" id="IPR000119">
    <property type="entry name" value="Hist_DNA-bd"/>
</dbReference>
<evidence type="ECO:0000256" key="2">
    <source>
        <dbReference type="ARBA" id="ARBA00023067"/>
    </source>
</evidence>
<dbReference type="CDD" id="cd13831">
    <property type="entry name" value="HU"/>
    <property type="match status" value="1"/>
</dbReference>
<evidence type="ECO:0000313" key="5">
    <source>
        <dbReference type="EMBL" id="GMG83568.1"/>
    </source>
</evidence>
<evidence type="ECO:0000256" key="3">
    <source>
        <dbReference type="ARBA" id="ARBA00023125"/>
    </source>
</evidence>
<evidence type="ECO:0000256" key="1">
    <source>
        <dbReference type="ARBA" id="ARBA00010529"/>
    </source>
</evidence>
<dbReference type="SMART" id="SM00411">
    <property type="entry name" value="BHL"/>
    <property type="match status" value="1"/>
</dbReference>
<reference evidence="5 6" key="1">
    <citation type="submission" date="2023-04" db="EMBL/GenBank/DDBJ databases">
        <title>Marinoamorphus aggregata gen. nov., sp. Nov., isolate from tissue of brittle star Ophioplocus japonicus.</title>
        <authorList>
            <person name="Kawano K."/>
            <person name="Sawayama S."/>
            <person name="Nakagawa S."/>
        </authorList>
    </citation>
    <scope>NUCLEOTIDE SEQUENCE [LARGE SCALE GENOMIC DNA]</scope>
    <source>
        <strain evidence="5 6">NKW23</strain>
    </source>
</reference>
<keyword evidence="2" id="KW-0226">DNA condensation</keyword>
<dbReference type="EMBL" id="BSYI01000021">
    <property type="protein sequence ID" value="GMG83568.1"/>
    <property type="molecule type" value="Genomic_DNA"/>
</dbReference>
<dbReference type="PANTHER" id="PTHR33175">
    <property type="entry name" value="DNA-BINDING PROTEIN HU"/>
    <property type="match status" value="1"/>
</dbReference>
<keyword evidence="3 5" id="KW-0238">DNA-binding</keyword>
<comment type="caution">
    <text evidence="5">The sequence shown here is derived from an EMBL/GenBank/DDBJ whole genome shotgun (WGS) entry which is preliminary data.</text>
</comment>
<dbReference type="RefSeq" id="WP_285672360.1">
    <property type="nucleotide sequence ID" value="NZ_BSYI01000021.1"/>
</dbReference>
<dbReference type="PRINTS" id="PR01727">
    <property type="entry name" value="DNABINDINGHU"/>
</dbReference>
<dbReference type="SUPFAM" id="SSF47729">
    <property type="entry name" value="IHF-like DNA-binding proteins"/>
    <property type="match status" value="1"/>
</dbReference>
<dbReference type="Pfam" id="PF00216">
    <property type="entry name" value="Bac_DNA_binding"/>
    <property type="match status" value="1"/>
</dbReference>
<evidence type="ECO:0000256" key="4">
    <source>
        <dbReference type="RuleBase" id="RU003939"/>
    </source>
</evidence>
<proteinExistence type="inferred from homology"/>
<name>A0ABQ6LJY1_9RHOB</name>
<dbReference type="InterPro" id="IPR010992">
    <property type="entry name" value="IHF-like_DNA-bd_dom_sf"/>
</dbReference>
<gene>
    <name evidence="5" type="ORF">LNKW23_27810</name>
</gene>
<dbReference type="PANTHER" id="PTHR33175:SF3">
    <property type="entry name" value="DNA-BINDING PROTEIN HU-BETA"/>
    <property type="match status" value="1"/>
</dbReference>
<keyword evidence="6" id="KW-1185">Reference proteome</keyword>
<evidence type="ECO:0000313" key="6">
    <source>
        <dbReference type="Proteomes" id="UP001239909"/>
    </source>
</evidence>
<dbReference type="Gene3D" id="4.10.520.10">
    <property type="entry name" value="IHF-like DNA-binding proteins"/>
    <property type="match status" value="1"/>
</dbReference>
<comment type="similarity">
    <text evidence="1 4">Belongs to the bacterial histone-like protein family.</text>
</comment>
<accession>A0ABQ6LJY1</accession>
<organism evidence="5 6">
    <name type="scientific">Paralimibaculum aggregatum</name>
    <dbReference type="NCBI Taxonomy" id="3036245"/>
    <lineage>
        <taxon>Bacteria</taxon>
        <taxon>Pseudomonadati</taxon>
        <taxon>Pseudomonadota</taxon>
        <taxon>Alphaproteobacteria</taxon>
        <taxon>Rhodobacterales</taxon>
        <taxon>Paracoccaceae</taxon>
        <taxon>Paralimibaculum</taxon>
    </lineage>
</organism>